<feature type="transmembrane region" description="Helical" evidence="7">
    <location>
        <begin position="22"/>
        <end position="46"/>
    </location>
</feature>
<dbReference type="AlphaFoldDB" id="A0A3R8RFK4"/>
<feature type="transmembrane region" description="Helical" evidence="7">
    <location>
        <begin position="141"/>
        <end position="162"/>
    </location>
</feature>
<name>A0A3R8RFK4_9CORY</name>
<dbReference type="InterPro" id="IPR000515">
    <property type="entry name" value="MetI-like"/>
</dbReference>
<reference evidence="10 11" key="1">
    <citation type="submission" date="2018-01" db="EMBL/GenBank/DDBJ databases">
        <title>Twenty Corynebacterium bovis Genomes.</title>
        <authorList>
            <person name="Gulvik C.A."/>
        </authorList>
    </citation>
    <scope>NUCLEOTIDE SEQUENCE [LARGE SCALE GENOMIC DNA]</scope>
    <source>
        <strain evidence="10 11">F6900</strain>
    </source>
</reference>
<keyword evidence="5 7" id="KW-1133">Transmembrane helix</keyword>
<comment type="subcellular location">
    <subcellularLocation>
        <location evidence="1 7">Cell membrane</location>
        <topology evidence="1 7">Multi-pass membrane protein</topology>
    </subcellularLocation>
</comment>
<evidence type="ECO:0000256" key="2">
    <source>
        <dbReference type="ARBA" id="ARBA00022448"/>
    </source>
</evidence>
<dbReference type="PANTHER" id="PTHR30614">
    <property type="entry name" value="MEMBRANE COMPONENT OF AMINO ACID ABC TRANSPORTER"/>
    <property type="match status" value="1"/>
</dbReference>
<keyword evidence="3" id="KW-1003">Cell membrane</keyword>
<dbReference type="NCBIfam" id="TIGR01726">
    <property type="entry name" value="HEQRo_perm_3TM"/>
    <property type="match status" value="1"/>
</dbReference>
<evidence type="ECO:0000313" key="10">
    <source>
        <dbReference type="EMBL" id="RRO88026.1"/>
    </source>
</evidence>
<dbReference type="GO" id="GO:0043190">
    <property type="term" value="C:ATP-binding cassette (ABC) transporter complex"/>
    <property type="evidence" value="ECO:0007669"/>
    <property type="project" value="InterPro"/>
</dbReference>
<dbReference type="Pfam" id="PF00528">
    <property type="entry name" value="BPD_transp_1"/>
    <property type="match status" value="1"/>
</dbReference>
<dbReference type="Gene3D" id="1.10.3720.10">
    <property type="entry name" value="MetI-like"/>
    <property type="match status" value="1"/>
</dbReference>
<dbReference type="RefSeq" id="WP_125172587.1">
    <property type="nucleotide sequence ID" value="NZ_JAPJOD010000040.1"/>
</dbReference>
<evidence type="ECO:0000259" key="9">
    <source>
        <dbReference type="PROSITE" id="PS50928"/>
    </source>
</evidence>
<keyword evidence="6 7" id="KW-0472">Membrane</keyword>
<feature type="compositionally biased region" description="Basic and acidic residues" evidence="8">
    <location>
        <begin position="284"/>
        <end position="313"/>
    </location>
</feature>
<dbReference type="Proteomes" id="UP000276526">
    <property type="component" value="Unassembled WGS sequence"/>
</dbReference>
<sequence>MSARATVLYDAPGPRGVRVNRILTAVTVVVAVAVLVGVLAALHARGQLDAAKWSFFVTRGTSWTTYLLPGLLNTVMAAVLSIILALVAGTALGLGRLSAHRAVRWACGVVVEFFRGLPVLILIIFCYGAFAFLAVVPSRQLGLTAVVVGLTLYNGSVIAEVLRSGIEALPRGQSEAAYALGLSRRQTMLRILLPQAVASMLPAIIAQMVIALKDSALGYQIGFVETVRSGRQLGEYYHAVLPSLIVTAALMIVINYGLTRLAERIEQQLRAGRARRNIIARVPHQPDRGVTTKDEATVDWHDPAHRDLRPTYE</sequence>
<evidence type="ECO:0000256" key="5">
    <source>
        <dbReference type="ARBA" id="ARBA00022989"/>
    </source>
</evidence>
<accession>A0A3R8RFK4</accession>
<dbReference type="GO" id="GO:0022857">
    <property type="term" value="F:transmembrane transporter activity"/>
    <property type="evidence" value="ECO:0007669"/>
    <property type="project" value="InterPro"/>
</dbReference>
<dbReference type="InterPro" id="IPR010065">
    <property type="entry name" value="AA_ABC_transptr_permease_3TM"/>
</dbReference>
<gene>
    <name evidence="10" type="ORF">CXF48_00795</name>
</gene>
<evidence type="ECO:0000256" key="3">
    <source>
        <dbReference type="ARBA" id="ARBA00022475"/>
    </source>
</evidence>
<evidence type="ECO:0000256" key="7">
    <source>
        <dbReference type="RuleBase" id="RU363032"/>
    </source>
</evidence>
<dbReference type="PROSITE" id="PS50928">
    <property type="entry name" value="ABC_TM1"/>
    <property type="match status" value="1"/>
</dbReference>
<proteinExistence type="inferred from homology"/>
<dbReference type="SUPFAM" id="SSF161098">
    <property type="entry name" value="MetI-like"/>
    <property type="match status" value="1"/>
</dbReference>
<feature type="transmembrane region" description="Helical" evidence="7">
    <location>
        <begin position="191"/>
        <end position="212"/>
    </location>
</feature>
<keyword evidence="2 7" id="KW-0813">Transport</keyword>
<evidence type="ECO:0000256" key="4">
    <source>
        <dbReference type="ARBA" id="ARBA00022692"/>
    </source>
</evidence>
<feature type="region of interest" description="Disordered" evidence="8">
    <location>
        <begin position="282"/>
        <end position="313"/>
    </location>
</feature>
<evidence type="ECO:0000256" key="1">
    <source>
        <dbReference type="ARBA" id="ARBA00004651"/>
    </source>
</evidence>
<feature type="domain" description="ABC transmembrane type-1" evidence="9">
    <location>
        <begin position="71"/>
        <end position="262"/>
    </location>
</feature>
<dbReference type="EMBL" id="PQNK01000001">
    <property type="protein sequence ID" value="RRO88026.1"/>
    <property type="molecule type" value="Genomic_DNA"/>
</dbReference>
<dbReference type="PANTHER" id="PTHR30614:SF21">
    <property type="entry name" value="AMINO ACID ABC TRANSPORTER PERMEASE"/>
    <property type="match status" value="1"/>
</dbReference>
<keyword evidence="4 7" id="KW-0812">Transmembrane</keyword>
<feature type="transmembrane region" description="Helical" evidence="7">
    <location>
        <begin position="113"/>
        <end position="135"/>
    </location>
</feature>
<feature type="transmembrane region" description="Helical" evidence="7">
    <location>
        <begin position="66"/>
        <end position="92"/>
    </location>
</feature>
<dbReference type="CDD" id="cd06261">
    <property type="entry name" value="TM_PBP2"/>
    <property type="match status" value="1"/>
</dbReference>
<evidence type="ECO:0000256" key="6">
    <source>
        <dbReference type="ARBA" id="ARBA00023136"/>
    </source>
</evidence>
<dbReference type="GO" id="GO:0006865">
    <property type="term" value="P:amino acid transport"/>
    <property type="evidence" value="ECO:0007669"/>
    <property type="project" value="TreeGrafter"/>
</dbReference>
<dbReference type="InterPro" id="IPR043429">
    <property type="entry name" value="ArtM/GltK/GlnP/TcyL/YhdX-like"/>
</dbReference>
<protein>
    <submittedName>
        <fullName evidence="10">Glutamate ABC transporter permease</fullName>
    </submittedName>
</protein>
<dbReference type="InterPro" id="IPR035906">
    <property type="entry name" value="MetI-like_sf"/>
</dbReference>
<evidence type="ECO:0000313" key="11">
    <source>
        <dbReference type="Proteomes" id="UP000276526"/>
    </source>
</evidence>
<evidence type="ECO:0000256" key="8">
    <source>
        <dbReference type="SAM" id="MobiDB-lite"/>
    </source>
</evidence>
<comment type="similarity">
    <text evidence="7">Belongs to the binding-protein-dependent transport system permease family.</text>
</comment>
<comment type="caution">
    <text evidence="10">The sequence shown here is derived from an EMBL/GenBank/DDBJ whole genome shotgun (WGS) entry which is preliminary data.</text>
</comment>
<organism evidence="10 11">
    <name type="scientific">Corynebacterium bovis</name>
    <dbReference type="NCBI Taxonomy" id="36808"/>
    <lineage>
        <taxon>Bacteria</taxon>
        <taxon>Bacillati</taxon>
        <taxon>Actinomycetota</taxon>
        <taxon>Actinomycetes</taxon>
        <taxon>Mycobacteriales</taxon>
        <taxon>Corynebacteriaceae</taxon>
        <taxon>Corynebacterium</taxon>
    </lineage>
</organism>
<feature type="transmembrane region" description="Helical" evidence="7">
    <location>
        <begin position="236"/>
        <end position="258"/>
    </location>
</feature>